<dbReference type="InterPro" id="IPR003848">
    <property type="entry name" value="DUF218"/>
</dbReference>
<keyword evidence="1" id="KW-0472">Membrane</keyword>
<dbReference type="Proteomes" id="UP000249081">
    <property type="component" value="Unassembled WGS sequence"/>
</dbReference>
<dbReference type="Pfam" id="PF02698">
    <property type="entry name" value="DUF218"/>
    <property type="match status" value="1"/>
</dbReference>
<feature type="domain" description="DUF218" evidence="2">
    <location>
        <begin position="95"/>
        <end position="228"/>
    </location>
</feature>
<dbReference type="CDD" id="cd06259">
    <property type="entry name" value="YdcF-like"/>
    <property type="match status" value="1"/>
</dbReference>
<protein>
    <submittedName>
        <fullName evidence="3">YdcF family protein</fullName>
    </submittedName>
</protein>
<dbReference type="EMBL" id="QBMN01000269">
    <property type="protein sequence ID" value="PZO33215.1"/>
    <property type="molecule type" value="Genomic_DNA"/>
</dbReference>
<dbReference type="PANTHER" id="PTHR30336">
    <property type="entry name" value="INNER MEMBRANE PROTEIN, PROBABLE PERMEASE"/>
    <property type="match status" value="1"/>
</dbReference>
<dbReference type="InterPro" id="IPR014729">
    <property type="entry name" value="Rossmann-like_a/b/a_fold"/>
</dbReference>
<sequence length="259" mass="28536">MLDVSVCQATVDSRWASLSPRIYRLLVEPRLIMPILTVLVAAPWVFRPWRWKRQVSLVGVLLVLLYGLGLSPLGEKLGTKSLTMLIPEDSGQPADAIVILGRGGEFRPNRVQVAVNLWEQGRAPLIFASGIGDAIEIGQMLEAAGVPNEAIDGEPCSATTNENALFTTALLQPQGIKRLILVTDPPHMARSQLTFRSLGFEVIPHPSPLPGSMNSERQQFLVIREWAGLITYGILGRYFDRSTENAAFNVQFINRSEHG</sequence>
<feature type="transmembrane region" description="Helical" evidence="1">
    <location>
        <begin position="55"/>
        <end position="74"/>
    </location>
</feature>
<evidence type="ECO:0000313" key="3">
    <source>
        <dbReference type="EMBL" id="PZO33215.1"/>
    </source>
</evidence>
<dbReference type="GO" id="GO:0043164">
    <property type="term" value="P:Gram-negative-bacterium-type cell wall biogenesis"/>
    <property type="evidence" value="ECO:0007669"/>
    <property type="project" value="TreeGrafter"/>
</dbReference>
<evidence type="ECO:0000313" key="4">
    <source>
        <dbReference type="Proteomes" id="UP000249081"/>
    </source>
</evidence>
<keyword evidence="1" id="KW-0812">Transmembrane</keyword>
<feature type="transmembrane region" description="Helical" evidence="1">
    <location>
        <begin position="31"/>
        <end position="49"/>
    </location>
</feature>
<dbReference type="InterPro" id="IPR051599">
    <property type="entry name" value="Cell_Envelope_Assoc"/>
</dbReference>
<reference evidence="4" key="1">
    <citation type="submission" date="2018-04" db="EMBL/GenBank/DDBJ databases">
        <authorList>
            <person name="Cornet L."/>
        </authorList>
    </citation>
    <scope>NUCLEOTIDE SEQUENCE [LARGE SCALE GENOMIC DNA]</scope>
</reference>
<accession>A0A2W4XEX0</accession>
<dbReference type="PANTHER" id="PTHR30336:SF4">
    <property type="entry name" value="ENVELOPE BIOGENESIS FACTOR ELYC"/>
    <property type="match status" value="1"/>
</dbReference>
<gene>
    <name evidence="3" type="ORF">DCF17_22275</name>
</gene>
<dbReference type="AlphaFoldDB" id="A0A2W4XEX0"/>
<keyword evidence="1" id="KW-1133">Transmembrane helix</keyword>
<dbReference type="GO" id="GO:0005886">
    <property type="term" value="C:plasma membrane"/>
    <property type="evidence" value="ECO:0007669"/>
    <property type="project" value="TreeGrafter"/>
</dbReference>
<reference evidence="3 4" key="2">
    <citation type="submission" date="2018-06" db="EMBL/GenBank/DDBJ databases">
        <title>Metagenomic assembly of (sub)arctic Cyanobacteria and their associated microbiome from non-axenic cultures.</title>
        <authorList>
            <person name="Baurain D."/>
        </authorList>
    </citation>
    <scope>NUCLEOTIDE SEQUENCE [LARGE SCALE GENOMIC DNA]</scope>
    <source>
        <strain evidence="3">ULC041bin1</strain>
    </source>
</reference>
<name>A0A2W4XEX0_9CYAN</name>
<evidence type="ECO:0000259" key="2">
    <source>
        <dbReference type="Pfam" id="PF02698"/>
    </source>
</evidence>
<dbReference type="GO" id="GO:0000270">
    <property type="term" value="P:peptidoglycan metabolic process"/>
    <property type="evidence" value="ECO:0007669"/>
    <property type="project" value="TreeGrafter"/>
</dbReference>
<comment type="caution">
    <text evidence="3">The sequence shown here is derived from an EMBL/GenBank/DDBJ whole genome shotgun (WGS) entry which is preliminary data.</text>
</comment>
<evidence type="ECO:0000256" key="1">
    <source>
        <dbReference type="SAM" id="Phobius"/>
    </source>
</evidence>
<dbReference type="Gene3D" id="3.40.50.620">
    <property type="entry name" value="HUPs"/>
    <property type="match status" value="1"/>
</dbReference>
<proteinExistence type="predicted"/>
<organism evidence="3 4">
    <name type="scientific">Shackletoniella antarctica</name>
    <dbReference type="NCBI Taxonomy" id="268115"/>
    <lineage>
        <taxon>Bacteria</taxon>
        <taxon>Bacillati</taxon>
        <taxon>Cyanobacteriota</taxon>
        <taxon>Cyanophyceae</taxon>
        <taxon>Oculatellales</taxon>
        <taxon>Oculatellaceae</taxon>
        <taxon>Shackletoniella</taxon>
    </lineage>
</organism>